<reference evidence="9" key="1">
    <citation type="journal article" date="2005" name="Nature">
        <title>The map-based sequence of the rice genome.</title>
        <authorList>
            <consortium name="International rice genome sequencing project (IRGSP)"/>
            <person name="Matsumoto T."/>
            <person name="Wu J."/>
            <person name="Kanamori H."/>
            <person name="Katayose Y."/>
            <person name="Fujisawa M."/>
            <person name="Namiki N."/>
            <person name="Mizuno H."/>
            <person name="Yamamoto K."/>
            <person name="Antonio B.A."/>
            <person name="Baba T."/>
            <person name="Sakata K."/>
            <person name="Nagamura Y."/>
            <person name="Aoki H."/>
            <person name="Arikawa K."/>
            <person name="Arita K."/>
            <person name="Bito T."/>
            <person name="Chiden Y."/>
            <person name="Fujitsuka N."/>
            <person name="Fukunaka R."/>
            <person name="Hamada M."/>
            <person name="Harada C."/>
            <person name="Hayashi A."/>
            <person name="Hijishita S."/>
            <person name="Honda M."/>
            <person name="Hosokawa S."/>
            <person name="Ichikawa Y."/>
            <person name="Idonuma A."/>
            <person name="Iijima M."/>
            <person name="Ikeda M."/>
            <person name="Ikeno M."/>
            <person name="Ito K."/>
            <person name="Ito S."/>
            <person name="Ito T."/>
            <person name="Ito Y."/>
            <person name="Ito Y."/>
            <person name="Iwabuchi A."/>
            <person name="Kamiya K."/>
            <person name="Karasawa W."/>
            <person name="Kurita K."/>
            <person name="Katagiri S."/>
            <person name="Kikuta A."/>
            <person name="Kobayashi H."/>
            <person name="Kobayashi N."/>
            <person name="Machita K."/>
            <person name="Maehara T."/>
            <person name="Masukawa M."/>
            <person name="Mizubayashi T."/>
            <person name="Mukai Y."/>
            <person name="Nagasaki H."/>
            <person name="Nagata Y."/>
            <person name="Naito S."/>
            <person name="Nakashima M."/>
            <person name="Nakama Y."/>
            <person name="Nakamichi Y."/>
            <person name="Nakamura M."/>
            <person name="Meguro A."/>
            <person name="Negishi M."/>
            <person name="Ohta I."/>
            <person name="Ohta T."/>
            <person name="Okamoto M."/>
            <person name="Ono N."/>
            <person name="Saji S."/>
            <person name="Sakaguchi M."/>
            <person name="Sakai K."/>
            <person name="Shibata M."/>
            <person name="Shimokawa T."/>
            <person name="Song J."/>
            <person name="Takazaki Y."/>
            <person name="Terasawa K."/>
            <person name="Tsugane M."/>
            <person name="Tsuji K."/>
            <person name="Ueda S."/>
            <person name="Waki K."/>
            <person name="Yamagata H."/>
            <person name="Yamamoto M."/>
            <person name="Yamamoto S."/>
            <person name="Yamane H."/>
            <person name="Yoshiki S."/>
            <person name="Yoshihara R."/>
            <person name="Yukawa K."/>
            <person name="Zhong H."/>
            <person name="Yano M."/>
            <person name="Yuan Q."/>
            <person name="Ouyang S."/>
            <person name="Liu J."/>
            <person name="Jones K.M."/>
            <person name="Gansberger K."/>
            <person name="Moffat K."/>
            <person name="Hill J."/>
            <person name="Bera J."/>
            <person name="Fadrosh D."/>
            <person name="Jin S."/>
            <person name="Johri S."/>
            <person name="Kim M."/>
            <person name="Overton L."/>
            <person name="Reardon M."/>
            <person name="Tsitrin T."/>
            <person name="Vuong H."/>
            <person name="Weaver B."/>
            <person name="Ciecko A."/>
            <person name="Tallon L."/>
            <person name="Jackson J."/>
            <person name="Pai G."/>
            <person name="Aken S.V."/>
            <person name="Utterback T."/>
            <person name="Reidmuller S."/>
            <person name="Feldblyum T."/>
            <person name="Hsiao J."/>
            <person name="Zismann V."/>
            <person name="Iobst S."/>
            <person name="de Vazeille A.R."/>
            <person name="Buell C.R."/>
            <person name="Ying K."/>
            <person name="Li Y."/>
            <person name="Lu T."/>
            <person name="Huang Y."/>
            <person name="Zhao Q."/>
            <person name="Feng Q."/>
            <person name="Zhang L."/>
            <person name="Zhu J."/>
            <person name="Weng Q."/>
            <person name="Mu J."/>
            <person name="Lu Y."/>
            <person name="Fan D."/>
            <person name="Liu Y."/>
            <person name="Guan J."/>
            <person name="Zhang Y."/>
            <person name="Yu S."/>
            <person name="Liu X."/>
            <person name="Zhang Y."/>
            <person name="Hong G."/>
            <person name="Han B."/>
            <person name="Choisne N."/>
            <person name="Demange N."/>
            <person name="Orjeda G."/>
            <person name="Samain S."/>
            <person name="Cattolico L."/>
            <person name="Pelletier E."/>
            <person name="Couloux A."/>
            <person name="Segurens B."/>
            <person name="Wincker P."/>
            <person name="D'Hont A."/>
            <person name="Scarpelli C."/>
            <person name="Weissenbach J."/>
            <person name="Salanoubat M."/>
            <person name="Quetier F."/>
            <person name="Yu Y."/>
            <person name="Kim H.R."/>
            <person name="Rambo T."/>
            <person name="Currie J."/>
            <person name="Collura K."/>
            <person name="Luo M."/>
            <person name="Yang T."/>
            <person name="Ammiraju J.S.S."/>
            <person name="Engler F."/>
            <person name="Soderlund C."/>
            <person name="Wing R.A."/>
            <person name="Palmer L.E."/>
            <person name="de la Bastide M."/>
            <person name="Spiegel L."/>
            <person name="Nascimento L."/>
            <person name="Zutavern T."/>
            <person name="O'Shaughnessy A."/>
            <person name="Dike S."/>
            <person name="Dedhia N."/>
            <person name="Preston R."/>
            <person name="Balija V."/>
            <person name="McCombie W.R."/>
            <person name="Chow T."/>
            <person name="Chen H."/>
            <person name="Chung M."/>
            <person name="Chen C."/>
            <person name="Shaw J."/>
            <person name="Wu H."/>
            <person name="Hsiao K."/>
            <person name="Chao Y."/>
            <person name="Chu M."/>
            <person name="Cheng C."/>
            <person name="Hour A."/>
            <person name="Lee P."/>
            <person name="Lin S."/>
            <person name="Lin Y."/>
            <person name="Liou J."/>
            <person name="Liu S."/>
            <person name="Hsing Y."/>
            <person name="Raghuvanshi S."/>
            <person name="Mohanty A."/>
            <person name="Bharti A.K."/>
            <person name="Gaur A."/>
            <person name="Gupta V."/>
            <person name="Kumar D."/>
            <person name="Ravi V."/>
            <person name="Vij S."/>
            <person name="Kapur A."/>
            <person name="Khurana P."/>
            <person name="Khurana P."/>
            <person name="Khurana J.P."/>
            <person name="Tyagi A.K."/>
            <person name="Gaikwad K."/>
            <person name="Singh A."/>
            <person name="Dalal V."/>
            <person name="Srivastava S."/>
            <person name="Dixit A."/>
            <person name="Pal A.K."/>
            <person name="Ghazi I.A."/>
            <person name="Yadav M."/>
            <person name="Pandit A."/>
            <person name="Bhargava A."/>
            <person name="Sureshbabu K."/>
            <person name="Batra K."/>
            <person name="Sharma T.R."/>
            <person name="Mohapatra T."/>
            <person name="Singh N.K."/>
            <person name="Messing J."/>
            <person name="Nelson A.B."/>
            <person name="Fuks G."/>
            <person name="Kavchok S."/>
            <person name="Keizer G."/>
            <person name="Linton E."/>
            <person name="Llaca V."/>
            <person name="Song R."/>
            <person name="Tanyolac B."/>
            <person name="Young S."/>
            <person name="Ho-Il K."/>
            <person name="Hahn J.H."/>
            <person name="Sangsakoo G."/>
            <person name="Vanavichit A."/>
            <person name="de Mattos Luiz.A.T."/>
            <person name="Zimmer P.D."/>
            <person name="Malone G."/>
            <person name="Dellagostin O."/>
            <person name="de Oliveira A.C."/>
            <person name="Bevan M."/>
            <person name="Bancroft I."/>
            <person name="Minx P."/>
            <person name="Cordum H."/>
            <person name="Wilson R."/>
            <person name="Cheng Z."/>
            <person name="Jin W."/>
            <person name="Jiang J."/>
            <person name="Leong S.A."/>
            <person name="Iwama H."/>
            <person name="Gojobori T."/>
            <person name="Itoh T."/>
            <person name="Niimura Y."/>
            <person name="Fujii Y."/>
            <person name="Habara T."/>
            <person name="Sakai H."/>
            <person name="Sato Y."/>
            <person name="Wilson G."/>
            <person name="Kumar K."/>
            <person name="McCouch S."/>
            <person name="Juretic N."/>
            <person name="Hoen D."/>
            <person name="Wright S."/>
            <person name="Bruskiewich R."/>
            <person name="Bureau T."/>
            <person name="Miyao A."/>
            <person name="Hirochika H."/>
            <person name="Nishikawa T."/>
            <person name="Kadowaki K."/>
            <person name="Sugiura M."/>
            <person name="Burr B."/>
            <person name="Sasaki T."/>
        </authorList>
    </citation>
    <scope>NUCLEOTIDE SEQUENCE [LARGE SCALE GENOMIC DNA]</scope>
    <source>
        <strain evidence="9">cv. Nipponbare</strain>
    </source>
</reference>
<feature type="domain" description="O-methyltransferase dimerisation" evidence="6">
    <location>
        <begin position="31"/>
        <end position="123"/>
    </location>
</feature>
<dbReference type="SMR" id="I2FFE9"/>
<reference evidence="7" key="2">
    <citation type="journal article" date="2012" name="J. Biol. Chem.">
        <title>Purification and identification of naringenin 7-o-methyltransferase, a key enzyme in biosynthesis of flavonoid phytoalexin sakuranetin in rice.</title>
        <authorList>
            <person name="Shimizu T."/>
            <person name="Lin F."/>
            <person name="Hasegawa M."/>
            <person name="Okada K."/>
            <person name="Nojiri H."/>
            <person name="Yamane H."/>
        </authorList>
    </citation>
    <scope>NUCLEOTIDE SEQUENCE</scope>
</reference>
<dbReference type="SUPFAM" id="SSF46785">
    <property type="entry name" value="Winged helix' DNA-binding domain"/>
    <property type="match status" value="1"/>
</dbReference>
<dbReference type="EMBL" id="AB692949">
    <property type="protein sequence ID" value="BAM13734.1"/>
    <property type="molecule type" value="mRNA"/>
</dbReference>
<dbReference type="SUPFAM" id="SSF53335">
    <property type="entry name" value="S-adenosyl-L-methionine-dependent methyltransferases"/>
    <property type="match status" value="1"/>
</dbReference>
<evidence type="ECO:0000256" key="4">
    <source>
        <dbReference type="PIRSR" id="PIRSR005739-1"/>
    </source>
</evidence>
<keyword evidence="2 7" id="KW-0808">Transferase</keyword>
<dbReference type="BRENDA" id="2.1.1.232">
    <property type="organism ID" value="4460"/>
</dbReference>
<feature type="domain" description="O-methyltransferase C-terminal" evidence="5">
    <location>
        <begin position="149"/>
        <end position="359"/>
    </location>
</feature>
<dbReference type="InterPro" id="IPR001077">
    <property type="entry name" value="COMT_C"/>
</dbReference>
<dbReference type="InterPro" id="IPR016461">
    <property type="entry name" value="COMT-like"/>
</dbReference>
<evidence type="ECO:0000259" key="5">
    <source>
        <dbReference type="Pfam" id="PF00891"/>
    </source>
</evidence>
<dbReference type="InterPro" id="IPR029063">
    <property type="entry name" value="SAM-dependent_MTases_sf"/>
</dbReference>
<sequence length="378" mass="40005">MGDMVSPVVHRHAAGGGSGGDDDDQACMYALELLGGSVVSMTLKAAIELGLVDELLAAAGAAVTAEELAARLRLPAAVAAAAAVDRMLRLLASYGVVRCATEAGPDGKARRSYAAAPVCKWLAAGSSSGEGSMAPLGLLNLDKVFMENWYYLKEAVSEGGTAFDKAYGTSLFQYLGQDGNEPSNTLFNQAMASHSVVITNKLLQFFRGFDAGAGVDVLVDVGGGVGATLRMITARHPHLRGVNYDLPHVIAQAPPVEGVEHIGGSMFDHVPSGSAILLKWILHLWGDEECVKILKNCYKALPAKGKVILVEYVLPASPEATLAAQEAFRLDVMMLNRLAGGKERTQQEFTDLAVDAGFSGDCKPTYIFTNVWALEFTK</sequence>
<keyword evidence="3" id="KW-0949">S-adenosyl-L-methionine</keyword>
<dbReference type="GO" id="GO:0046983">
    <property type="term" value="F:protein dimerization activity"/>
    <property type="evidence" value="ECO:0007669"/>
    <property type="project" value="InterPro"/>
</dbReference>
<evidence type="ECO:0000313" key="7">
    <source>
        <dbReference type="EMBL" id="BAM13734.1"/>
    </source>
</evidence>
<evidence type="ECO:0000256" key="2">
    <source>
        <dbReference type="ARBA" id="ARBA00022679"/>
    </source>
</evidence>
<evidence type="ECO:0000313" key="9">
    <source>
        <dbReference type="Proteomes" id="UP000059680"/>
    </source>
</evidence>
<evidence type="ECO:0000259" key="6">
    <source>
        <dbReference type="Pfam" id="PF08100"/>
    </source>
</evidence>
<evidence type="ECO:0000256" key="3">
    <source>
        <dbReference type="ARBA" id="ARBA00022691"/>
    </source>
</evidence>
<dbReference type="AlphaFoldDB" id="I2FFE9"/>
<dbReference type="GeneID" id="4351866"/>
<gene>
    <name evidence="7" type="primary">OsNOMT</name>
    <name evidence="8" type="ordered locus">Os12g0240900</name>
    <name evidence="8" type="ORF">OSNPB_120240900</name>
</gene>
<dbReference type="GO" id="GO:0032259">
    <property type="term" value="P:methylation"/>
    <property type="evidence" value="ECO:0007669"/>
    <property type="project" value="UniProtKB-KW"/>
</dbReference>
<dbReference type="EMBL" id="AP014968">
    <property type="protein sequence ID" value="BAT16501.1"/>
    <property type="molecule type" value="Genomic_DNA"/>
</dbReference>
<dbReference type="InterPro" id="IPR036388">
    <property type="entry name" value="WH-like_DNA-bd_sf"/>
</dbReference>
<reference evidence="8 9" key="4">
    <citation type="journal article" date="2013" name="Rice">
        <title>Improvement of the Oryza sativa Nipponbare reference genome using next generation sequence and optical map data.</title>
        <authorList>
            <person name="Kawahara Y."/>
            <person name="de la Bastide M."/>
            <person name="Hamilton J.P."/>
            <person name="Kanamori H."/>
            <person name="McCombie W.R."/>
            <person name="Ouyang S."/>
            <person name="Schwartz D.C."/>
            <person name="Tanaka T."/>
            <person name="Wu J."/>
            <person name="Zhou S."/>
            <person name="Childs K.L."/>
            <person name="Davidson R.M."/>
            <person name="Lin H."/>
            <person name="Quesada-Ocampo L."/>
            <person name="Vaillancourt B."/>
            <person name="Sakai H."/>
            <person name="Lee S.S."/>
            <person name="Kim J."/>
            <person name="Numa H."/>
            <person name="Itoh T."/>
            <person name="Buell C.R."/>
            <person name="Matsumoto T."/>
        </authorList>
    </citation>
    <scope>NUCLEOTIDE SEQUENCE [LARGE SCALE GENOMIC DNA]</scope>
    <source>
        <strain evidence="9">cv. Nipponbare</strain>
    </source>
</reference>
<dbReference type="KEGG" id="osa:4351866"/>
<accession>I2FFE9</accession>
<dbReference type="PROSITE" id="PS51683">
    <property type="entry name" value="SAM_OMT_II"/>
    <property type="match status" value="1"/>
</dbReference>
<protein>
    <submittedName>
        <fullName evidence="7">Naringenin 7-O-methyltransferase</fullName>
    </submittedName>
    <submittedName>
        <fullName evidence="8">Os12g0240900 protein</fullName>
    </submittedName>
</protein>
<keyword evidence="1 7" id="KW-0489">Methyltransferase</keyword>
<organism evidence="7">
    <name type="scientific">Oryza sativa subsp. japonica</name>
    <name type="common">Rice</name>
    <dbReference type="NCBI Taxonomy" id="39947"/>
    <lineage>
        <taxon>Eukaryota</taxon>
        <taxon>Viridiplantae</taxon>
        <taxon>Streptophyta</taxon>
        <taxon>Embryophyta</taxon>
        <taxon>Tracheophyta</taxon>
        <taxon>Spermatophyta</taxon>
        <taxon>Magnoliopsida</taxon>
        <taxon>Liliopsida</taxon>
        <taxon>Poales</taxon>
        <taxon>Poaceae</taxon>
        <taxon>BOP clade</taxon>
        <taxon>Oryzoideae</taxon>
        <taxon>Oryzeae</taxon>
        <taxon>Oryzinae</taxon>
        <taxon>Oryza</taxon>
        <taxon>Oryza sativa</taxon>
    </lineage>
</organism>
<name>I2FFE9_ORYSJ</name>
<dbReference type="Pfam" id="PF08100">
    <property type="entry name" value="Dimerisation"/>
    <property type="match status" value="1"/>
</dbReference>
<dbReference type="PANTHER" id="PTHR11746">
    <property type="entry name" value="O-METHYLTRANSFERASE"/>
    <property type="match status" value="1"/>
</dbReference>
<dbReference type="InterPro" id="IPR036390">
    <property type="entry name" value="WH_DNA-bd_sf"/>
</dbReference>
<dbReference type="FunFam" id="3.40.50.150:FF:000061">
    <property type="entry name" value="Caffeic acid O-methyltransferase"/>
    <property type="match status" value="1"/>
</dbReference>
<dbReference type="HOGENOM" id="CLU_005533_12_1_1"/>
<feature type="active site" description="Proton acceptor" evidence="4">
    <location>
        <position position="283"/>
    </location>
</feature>
<dbReference type="Pfam" id="PF00891">
    <property type="entry name" value="Methyltransf_2"/>
    <property type="match status" value="1"/>
</dbReference>
<proteinExistence type="evidence at transcript level"/>
<evidence type="ECO:0000256" key="1">
    <source>
        <dbReference type="ARBA" id="ARBA00022603"/>
    </source>
</evidence>
<dbReference type="Gene3D" id="3.40.50.150">
    <property type="entry name" value="Vaccinia Virus protein VP39"/>
    <property type="match status" value="1"/>
</dbReference>
<dbReference type="PIRSF" id="PIRSF005739">
    <property type="entry name" value="O-mtase"/>
    <property type="match status" value="1"/>
</dbReference>
<dbReference type="OrthoDB" id="654667at2759"/>
<dbReference type="FunFam" id="1.10.10.10:FF:000473">
    <property type="entry name" value="Caffeic acid O-methyltransferase"/>
    <property type="match status" value="1"/>
</dbReference>
<reference evidence="8" key="5">
    <citation type="submission" date="2015-10" db="EMBL/GenBank/DDBJ databases">
        <authorList>
            <person name="Sakai H."/>
            <person name="Kawahara Y."/>
            <person name="Matsumoto T."/>
            <person name="Buell C.R."/>
            <person name="Itoh T."/>
        </authorList>
    </citation>
    <scope>NUCLEOTIDE SEQUENCE</scope>
</reference>
<dbReference type="Proteomes" id="UP000059680">
    <property type="component" value="Chromosome 12"/>
</dbReference>
<dbReference type="InterPro" id="IPR012967">
    <property type="entry name" value="COMT_dimerisation"/>
</dbReference>
<evidence type="ECO:0000313" key="8">
    <source>
        <dbReference type="EMBL" id="BAT16501.1"/>
    </source>
</evidence>
<dbReference type="Gene3D" id="1.10.10.10">
    <property type="entry name" value="Winged helix-like DNA-binding domain superfamily/Winged helix DNA-binding domain"/>
    <property type="match status" value="1"/>
</dbReference>
<reference evidence="8" key="3">
    <citation type="journal article" date="2013" name="Plant Cell Physiol.">
        <title>Rice Annotation Project Database (RAP-DB): an integrative and interactive database for rice genomics.</title>
        <authorList>
            <person name="Sakai H."/>
            <person name="Lee S.S."/>
            <person name="Tanaka T."/>
            <person name="Numa H."/>
            <person name="Kim J."/>
            <person name="Kawahara Y."/>
            <person name="Wakimoto H."/>
            <person name="Yang C.C."/>
            <person name="Iwamoto M."/>
            <person name="Abe T."/>
            <person name="Yamada Y."/>
            <person name="Muto A."/>
            <person name="Inokuchi H."/>
            <person name="Ikemura T."/>
            <person name="Matsumoto T."/>
            <person name="Sasaki T."/>
            <person name="Itoh T."/>
        </authorList>
    </citation>
    <scope>NUCLEOTIDE SEQUENCE</scope>
</reference>
<keyword evidence="9" id="KW-1185">Reference proteome</keyword>
<dbReference type="OMA" id="ASCQFVC"/>
<dbReference type="GO" id="GO:0008171">
    <property type="term" value="F:O-methyltransferase activity"/>
    <property type="evidence" value="ECO:0007669"/>
    <property type="project" value="InterPro"/>
</dbReference>